<dbReference type="SUPFAM" id="SSF161098">
    <property type="entry name" value="MetI-like"/>
    <property type="match status" value="1"/>
</dbReference>
<dbReference type="GO" id="GO:0005886">
    <property type="term" value="C:plasma membrane"/>
    <property type="evidence" value="ECO:0007669"/>
    <property type="project" value="UniProtKB-SubCell"/>
</dbReference>
<evidence type="ECO:0000256" key="4">
    <source>
        <dbReference type="ARBA" id="ARBA00022475"/>
    </source>
</evidence>
<evidence type="ECO:0000256" key="7">
    <source>
        <dbReference type="ARBA" id="ARBA00023136"/>
    </source>
</evidence>
<feature type="transmembrane region" description="Helical" evidence="8">
    <location>
        <begin position="95"/>
        <end position="114"/>
    </location>
</feature>
<dbReference type="GO" id="GO:0055085">
    <property type="term" value="P:transmembrane transport"/>
    <property type="evidence" value="ECO:0007669"/>
    <property type="project" value="InterPro"/>
</dbReference>
<dbReference type="OrthoDB" id="9807047at2"/>
<comment type="caution">
    <text evidence="10">The sequence shown here is derived from an EMBL/GenBank/DDBJ whole genome shotgun (WGS) entry which is preliminary data.</text>
</comment>
<dbReference type="EMBL" id="VMSO01000031">
    <property type="protein sequence ID" value="KAA8500306.1"/>
    <property type="molecule type" value="Genomic_DNA"/>
</dbReference>
<evidence type="ECO:0000256" key="3">
    <source>
        <dbReference type="ARBA" id="ARBA00022448"/>
    </source>
</evidence>
<evidence type="ECO:0000256" key="6">
    <source>
        <dbReference type="ARBA" id="ARBA00022989"/>
    </source>
</evidence>
<keyword evidence="6 8" id="KW-1133">Transmembrane helix</keyword>
<name>A0A5M9HXT1_9FIRM</name>
<dbReference type="PANTHER" id="PTHR42929">
    <property type="entry name" value="INNER MEMBRANE ABC TRANSPORTER PERMEASE PROTEIN YDCU-RELATED-RELATED"/>
    <property type="match status" value="1"/>
</dbReference>
<feature type="transmembrane region" description="Helical" evidence="8">
    <location>
        <begin position="233"/>
        <end position="251"/>
    </location>
</feature>
<proteinExistence type="inferred from homology"/>
<accession>A0A5M9HXT1</accession>
<feature type="transmembrane region" description="Helical" evidence="8">
    <location>
        <begin position="179"/>
        <end position="197"/>
    </location>
</feature>
<reference evidence="10" key="1">
    <citation type="submission" date="2019-07" db="EMBL/GenBank/DDBJ databases">
        <authorList>
            <person name="Wongkuna S."/>
            <person name="Scaria J."/>
        </authorList>
    </citation>
    <scope>NUCLEOTIDE SEQUENCE [LARGE SCALE GENOMIC DNA]</scope>
    <source>
        <strain evidence="10">SW178</strain>
    </source>
</reference>
<comment type="subcellular location">
    <subcellularLocation>
        <location evidence="1 8">Cell membrane</location>
        <topology evidence="1 8">Multi-pass membrane protein</topology>
    </subcellularLocation>
</comment>
<evidence type="ECO:0000256" key="5">
    <source>
        <dbReference type="ARBA" id="ARBA00022692"/>
    </source>
</evidence>
<dbReference type="InterPro" id="IPR000515">
    <property type="entry name" value="MetI-like"/>
</dbReference>
<dbReference type="Pfam" id="PF00528">
    <property type="entry name" value="BPD_transp_1"/>
    <property type="match status" value="1"/>
</dbReference>
<keyword evidence="3 8" id="KW-0813">Transport</keyword>
<keyword evidence="4" id="KW-1003">Cell membrane</keyword>
<evidence type="ECO:0000256" key="2">
    <source>
        <dbReference type="ARBA" id="ARBA00007069"/>
    </source>
</evidence>
<keyword evidence="5 8" id="KW-0812">Transmembrane</keyword>
<dbReference type="Gene3D" id="1.10.3720.10">
    <property type="entry name" value="MetI-like"/>
    <property type="match status" value="1"/>
</dbReference>
<evidence type="ECO:0000256" key="8">
    <source>
        <dbReference type="RuleBase" id="RU363032"/>
    </source>
</evidence>
<gene>
    <name evidence="10" type="ORF">FNY66_14310</name>
</gene>
<dbReference type="PROSITE" id="PS50928">
    <property type="entry name" value="ABC_TM1"/>
    <property type="match status" value="1"/>
</dbReference>
<evidence type="ECO:0000259" key="9">
    <source>
        <dbReference type="PROSITE" id="PS50928"/>
    </source>
</evidence>
<evidence type="ECO:0000256" key="1">
    <source>
        <dbReference type="ARBA" id="ARBA00004651"/>
    </source>
</evidence>
<dbReference type="InterPro" id="IPR035906">
    <property type="entry name" value="MetI-like_sf"/>
</dbReference>
<keyword evidence="7 8" id="KW-0472">Membrane</keyword>
<dbReference type="AlphaFoldDB" id="A0A5M9HXT1"/>
<dbReference type="CDD" id="cd06261">
    <property type="entry name" value="TM_PBP2"/>
    <property type="match status" value="1"/>
</dbReference>
<keyword evidence="11" id="KW-1185">Reference proteome</keyword>
<comment type="similarity">
    <text evidence="2">Belongs to the binding-protein-dependent transport system permease family. CysTW subfamily.</text>
</comment>
<feature type="transmembrane region" description="Helical" evidence="8">
    <location>
        <begin position="12"/>
        <end position="35"/>
    </location>
</feature>
<dbReference type="RefSeq" id="WP_087151581.1">
    <property type="nucleotide sequence ID" value="NZ_VMSO01000031.1"/>
</dbReference>
<protein>
    <submittedName>
        <fullName evidence="10">ABC transporter permease</fullName>
    </submittedName>
</protein>
<sequence length="265" mass="29281">MKGFRFSRKQLCIPYALFLICFVVLPLAVIVYYAFTDGSGRFTLENLLNFFTNGNTIGTLCYSAVIAVVVTAVCLLIAYPVAYVLARSGLKRGPVLLMLFILPMWINFTLRITALKEILTVLEGNLSLHPFLNTVIGMTYDYLPFMILPLYTTLLQLDQSLLEAAQDLGAGPVSVFSRVTLPLSMPGIASGITMTFLPAMTNYVILDMMYNSTYIMGSLIGSYFNIYDWNNGSMISLILFALICIVSLFTGGEDQDDAKNRGAVL</sequence>
<evidence type="ECO:0000313" key="10">
    <source>
        <dbReference type="EMBL" id="KAA8500306.1"/>
    </source>
</evidence>
<dbReference type="PANTHER" id="PTHR42929:SF1">
    <property type="entry name" value="INNER MEMBRANE ABC TRANSPORTER PERMEASE PROTEIN YDCU-RELATED"/>
    <property type="match status" value="1"/>
</dbReference>
<feature type="domain" description="ABC transmembrane type-1" evidence="9">
    <location>
        <begin position="60"/>
        <end position="250"/>
    </location>
</feature>
<organism evidence="10 11">
    <name type="scientific">Mediterraneibacter catenae</name>
    <dbReference type="NCBI Taxonomy" id="2594882"/>
    <lineage>
        <taxon>Bacteria</taxon>
        <taxon>Bacillati</taxon>
        <taxon>Bacillota</taxon>
        <taxon>Clostridia</taxon>
        <taxon>Lachnospirales</taxon>
        <taxon>Lachnospiraceae</taxon>
        <taxon>Mediterraneibacter</taxon>
    </lineage>
</organism>
<evidence type="ECO:0000313" key="11">
    <source>
        <dbReference type="Proteomes" id="UP000322025"/>
    </source>
</evidence>
<dbReference type="Proteomes" id="UP000322025">
    <property type="component" value="Unassembled WGS sequence"/>
</dbReference>
<feature type="transmembrane region" description="Helical" evidence="8">
    <location>
        <begin position="55"/>
        <end position="83"/>
    </location>
</feature>